<gene>
    <name evidence="2" type="ORF">GCM10010191_80870</name>
</gene>
<organism evidence="2 3">
    <name type="scientific">Actinomadura vinacea</name>
    <dbReference type="NCBI Taxonomy" id="115336"/>
    <lineage>
        <taxon>Bacteria</taxon>
        <taxon>Bacillati</taxon>
        <taxon>Actinomycetota</taxon>
        <taxon>Actinomycetes</taxon>
        <taxon>Streptosporangiales</taxon>
        <taxon>Thermomonosporaceae</taxon>
        <taxon>Actinomadura</taxon>
    </lineage>
</organism>
<feature type="transmembrane region" description="Helical" evidence="1">
    <location>
        <begin position="35"/>
        <end position="58"/>
    </location>
</feature>
<comment type="caution">
    <text evidence="2">The sequence shown here is derived from an EMBL/GenBank/DDBJ whole genome shotgun (WGS) entry which is preliminary data.</text>
</comment>
<name>A0ABN3KA22_9ACTN</name>
<sequence>MRPATARLHRPGFLIYYVFEDAPALRRHPLLTATVRTATVLAVLALVTLLSLTLGPAFRS</sequence>
<protein>
    <submittedName>
        <fullName evidence="2">Uncharacterized protein</fullName>
    </submittedName>
</protein>
<evidence type="ECO:0000313" key="2">
    <source>
        <dbReference type="EMBL" id="GAA2450706.1"/>
    </source>
</evidence>
<dbReference type="RefSeq" id="WP_344596522.1">
    <property type="nucleotide sequence ID" value="NZ_BAAARW010000038.1"/>
</dbReference>
<dbReference type="EMBL" id="BAAARW010000038">
    <property type="protein sequence ID" value="GAA2450706.1"/>
    <property type="molecule type" value="Genomic_DNA"/>
</dbReference>
<dbReference type="Proteomes" id="UP001501231">
    <property type="component" value="Unassembled WGS sequence"/>
</dbReference>
<keyword evidence="1" id="KW-0812">Transmembrane</keyword>
<accession>A0ABN3KA22</accession>
<evidence type="ECO:0000256" key="1">
    <source>
        <dbReference type="SAM" id="Phobius"/>
    </source>
</evidence>
<reference evidence="2 3" key="1">
    <citation type="journal article" date="2019" name="Int. J. Syst. Evol. Microbiol.">
        <title>The Global Catalogue of Microorganisms (GCM) 10K type strain sequencing project: providing services to taxonomists for standard genome sequencing and annotation.</title>
        <authorList>
            <consortium name="The Broad Institute Genomics Platform"/>
            <consortium name="The Broad Institute Genome Sequencing Center for Infectious Disease"/>
            <person name="Wu L."/>
            <person name="Ma J."/>
        </authorList>
    </citation>
    <scope>NUCLEOTIDE SEQUENCE [LARGE SCALE GENOMIC DNA]</scope>
    <source>
        <strain evidence="2 3">JCM 3325</strain>
    </source>
</reference>
<evidence type="ECO:0000313" key="3">
    <source>
        <dbReference type="Proteomes" id="UP001501231"/>
    </source>
</evidence>
<keyword evidence="1" id="KW-1133">Transmembrane helix</keyword>
<proteinExistence type="predicted"/>
<keyword evidence="1" id="KW-0472">Membrane</keyword>
<keyword evidence="3" id="KW-1185">Reference proteome</keyword>